<accession>A0A5M9ZG10</accession>
<reference evidence="4 5" key="1">
    <citation type="journal article" date="2019" name="Syst. Appl. Microbiol.">
        <title>Characterization of Bifidobacterium species in feaces of the Egyptian fruit bat: Description of B. vespertilionis sp. nov. and B. rousetti sp. nov.</title>
        <authorList>
            <person name="Modesto M."/>
            <person name="Satti M."/>
            <person name="Watanabe K."/>
            <person name="Puglisi E."/>
            <person name="Morelli L."/>
            <person name="Huang C.-H."/>
            <person name="Liou J.-S."/>
            <person name="Miyashita M."/>
            <person name="Tamura T."/>
            <person name="Saito S."/>
            <person name="Mori K."/>
            <person name="Huang L."/>
            <person name="Sciavilla P."/>
            <person name="Sandri C."/>
            <person name="Spiezio C."/>
            <person name="Vitali F."/>
            <person name="Cavalieri D."/>
            <person name="Perpetuini G."/>
            <person name="Tofalo R."/>
            <person name="Bonetti A."/>
            <person name="Arita M."/>
            <person name="Mattarelli P."/>
        </authorList>
    </citation>
    <scope>NUCLEOTIDE SEQUENCE [LARGE SCALE GENOMIC DNA]</scope>
    <source>
        <strain evidence="4 5">RST17</strain>
    </source>
</reference>
<feature type="domain" description="SLH" evidence="3">
    <location>
        <begin position="529"/>
        <end position="587"/>
    </location>
</feature>
<dbReference type="Gene3D" id="2.115.10.20">
    <property type="entry name" value="Glycosyl hydrolase domain, family 43"/>
    <property type="match status" value="1"/>
</dbReference>
<feature type="chain" id="PRO_5024320448" description="SLH domain-containing protein" evidence="2">
    <location>
        <begin position="33"/>
        <end position="587"/>
    </location>
</feature>
<gene>
    <name evidence="4" type="ORF">EMO91_12325</name>
</gene>
<proteinExistence type="predicted"/>
<dbReference type="PANTHER" id="PTHR43308:SF5">
    <property type="entry name" value="S-LAYER PROTEIN _ PEPTIDOGLYCAN ENDO-BETA-N-ACETYLGLUCOSAMINIDASE"/>
    <property type="match status" value="1"/>
</dbReference>
<organism evidence="4 5">
    <name type="scientific">Bifidobacterium myosotis</name>
    <dbReference type="NCBI Taxonomy" id="1630166"/>
    <lineage>
        <taxon>Bacteria</taxon>
        <taxon>Bacillati</taxon>
        <taxon>Actinomycetota</taxon>
        <taxon>Actinomycetes</taxon>
        <taxon>Bifidobacteriales</taxon>
        <taxon>Bifidobacteriaceae</taxon>
        <taxon>Bifidobacterium</taxon>
    </lineage>
</organism>
<feature type="domain" description="SLH" evidence="3">
    <location>
        <begin position="398"/>
        <end position="461"/>
    </location>
</feature>
<sequence>MERFNHSRALAALVATVAMVGTAAIAAPAANAADGSANPDVELAAFWNSDDDLSDTVYMSTNGSDFKRLSTAYQTVGHGDDTVAGGPNYVHALHDPGLFYTSGNFWMISGFVQNQGGSERFTPMMGSSKDLVHWSYPNSGSQDNIAIPAGTPRNSYDTAGTDAMADGDGTAWIVTTIGYYATKHGDSEQNDQMKPYIVKATGLQPGADQQSDPGAQPKVTYGELVPINLPDNGVNWLDPSLYKEGGTYYLSIKKDGITNQIYSINDLNRASDASAWTLVNGNVITGFEGPSLAKFKGKYYMYADKLKYYPPQNADGKAGVRVIESTNLASGWNNIRAISTTDENGNAIPNRHGSVITVTDEAAKAVIWNLAKQYGYKDDSGTDNGGTGDNGNNNGNTNTGAFTDVTAATSHAEDIAWLKESGITTGYQDGTFAPLGTVNRQDMAAFLYRLAGSPQFTPDWTNNKFADVNQSTPHATEVLWLAQTGISTGYTAADGTVTFQGEVPVFRQDMAAFLKRLADYEKAAAPSGNGQTFTDVDASTPHAEDIAWLSKSGVTSGYPDGTFGVGGTVLRQDMSAFLHRMKTNVLS</sequence>
<dbReference type="InterPro" id="IPR051465">
    <property type="entry name" value="Cell_Envelope_Struct_Comp"/>
</dbReference>
<dbReference type="InterPro" id="IPR001119">
    <property type="entry name" value="SLH_dom"/>
</dbReference>
<dbReference type="EMBL" id="RZUH01000016">
    <property type="protein sequence ID" value="KAA8825464.1"/>
    <property type="molecule type" value="Genomic_DNA"/>
</dbReference>
<dbReference type="PROSITE" id="PS51272">
    <property type="entry name" value="SLH"/>
    <property type="match status" value="3"/>
</dbReference>
<dbReference type="AlphaFoldDB" id="A0A5M9ZG10"/>
<feature type="region of interest" description="Disordered" evidence="1">
    <location>
        <begin position="378"/>
        <end position="397"/>
    </location>
</feature>
<comment type="caution">
    <text evidence="4">The sequence shown here is derived from an EMBL/GenBank/DDBJ whole genome shotgun (WGS) entry which is preliminary data.</text>
</comment>
<feature type="signal peptide" evidence="2">
    <location>
        <begin position="1"/>
        <end position="32"/>
    </location>
</feature>
<dbReference type="Pfam" id="PF00395">
    <property type="entry name" value="SLH"/>
    <property type="match status" value="2"/>
</dbReference>
<dbReference type="InterPro" id="IPR023296">
    <property type="entry name" value="Glyco_hydro_beta-prop_sf"/>
</dbReference>
<keyword evidence="2" id="KW-0732">Signal</keyword>
<evidence type="ECO:0000259" key="3">
    <source>
        <dbReference type="PROSITE" id="PS51272"/>
    </source>
</evidence>
<name>A0A5M9ZG10_9BIFI</name>
<dbReference type="SUPFAM" id="SSF75005">
    <property type="entry name" value="Arabinanase/levansucrase/invertase"/>
    <property type="match status" value="1"/>
</dbReference>
<dbReference type="RefSeq" id="WP_150380190.1">
    <property type="nucleotide sequence ID" value="NZ_RZUH01000016.1"/>
</dbReference>
<dbReference type="PANTHER" id="PTHR43308">
    <property type="entry name" value="OUTER MEMBRANE PROTEIN ALPHA-RELATED"/>
    <property type="match status" value="1"/>
</dbReference>
<evidence type="ECO:0000313" key="5">
    <source>
        <dbReference type="Proteomes" id="UP000410049"/>
    </source>
</evidence>
<evidence type="ECO:0000256" key="2">
    <source>
        <dbReference type="SAM" id="SignalP"/>
    </source>
</evidence>
<feature type="domain" description="SLH" evidence="3">
    <location>
        <begin position="462"/>
        <end position="528"/>
    </location>
</feature>
<dbReference type="Proteomes" id="UP000410049">
    <property type="component" value="Unassembled WGS sequence"/>
</dbReference>
<evidence type="ECO:0000256" key="1">
    <source>
        <dbReference type="SAM" id="MobiDB-lite"/>
    </source>
</evidence>
<evidence type="ECO:0000313" key="4">
    <source>
        <dbReference type="EMBL" id="KAA8825464.1"/>
    </source>
</evidence>
<protein>
    <recommendedName>
        <fullName evidence="3">SLH domain-containing protein</fullName>
    </recommendedName>
</protein>